<name>A0ABR1BHM3_POLSC</name>
<sequence>MSTKVLKLEEILKSKKGQDENVIAPDKIVKKKVAKNKNESPIVMPKGLPVSGRVWKSEKKRFSSIIKTRGYKSANKFEKLLAVKKEINRMRELSREVVEEKKQQIEQQKERRRRNLQKKEANRLKSEIVQVIKNPAKIKRMRKKQLRKIEKRDTLDKK</sequence>
<feature type="compositionally biased region" description="Basic and acidic residues" evidence="14">
    <location>
        <begin position="117"/>
        <end position="126"/>
    </location>
</feature>
<gene>
    <name evidence="15" type="ORF">RUM44_013272</name>
</gene>
<keyword evidence="9" id="KW-0597">Phosphoprotein</keyword>
<evidence type="ECO:0000256" key="11">
    <source>
        <dbReference type="ARBA" id="ARBA00023054"/>
    </source>
</evidence>
<comment type="subcellular location">
    <subcellularLocation>
        <location evidence="2">Chromosome</location>
    </subcellularLocation>
    <subcellularLocation>
        <location evidence="3">Nucleus</location>
        <location evidence="3">Nucleolus</location>
    </subcellularLocation>
</comment>
<evidence type="ECO:0000313" key="16">
    <source>
        <dbReference type="Proteomes" id="UP001359485"/>
    </source>
</evidence>
<comment type="similarity">
    <text evidence="4">Belongs to the CGR1 family.</text>
</comment>
<dbReference type="PANTHER" id="PTHR13557:SF1">
    <property type="entry name" value="COILED-COIL DOMAIN-CONTAINING PROTEIN 86"/>
    <property type="match status" value="1"/>
</dbReference>
<evidence type="ECO:0000256" key="10">
    <source>
        <dbReference type="ARBA" id="ARBA00022934"/>
    </source>
</evidence>
<evidence type="ECO:0000256" key="7">
    <source>
        <dbReference type="ARBA" id="ARBA00022517"/>
    </source>
</evidence>
<comment type="caution">
    <text evidence="15">The sequence shown here is derived from an EMBL/GenBank/DDBJ whole genome shotgun (WGS) entry which is preliminary data.</text>
</comment>
<reference evidence="15 16" key="1">
    <citation type="submission" date="2023-09" db="EMBL/GenBank/DDBJ databases">
        <title>Genomes of two closely related lineages of the louse Polyplax serrata with different host specificities.</title>
        <authorList>
            <person name="Martinu J."/>
            <person name="Tarabai H."/>
            <person name="Stefka J."/>
            <person name="Hypsa V."/>
        </authorList>
    </citation>
    <scope>NUCLEOTIDE SEQUENCE [LARGE SCALE GENOMIC DNA]</scope>
    <source>
        <strain evidence="15">98ZLc_SE</strain>
    </source>
</reference>
<evidence type="ECO:0000313" key="15">
    <source>
        <dbReference type="EMBL" id="KAK6641559.1"/>
    </source>
</evidence>
<keyword evidence="7" id="KW-0690">Ribosome biogenesis</keyword>
<comment type="function">
    <text evidence="1">Involved in nucleolar integrity and required for processing of the pre-rRNA for the 60S ribosome subunit.</text>
</comment>
<dbReference type="InterPro" id="IPR005579">
    <property type="entry name" value="Cgr1-like"/>
</dbReference>
<evidence type="ECO:0000256" key="13">
    <source>
        <dbReference type="ARBA" id="ARBA00093307"/>
    </source>
</evidence>
<dbReference type="EMBL" id="JAWJWF010000001">
    <property type="protein sequence ID" value="KAK6641559.1"/>
    <property type="molecule type" value="Genomic_DNA"/>
</dbReference>
<dbReference type="PANTHER" id="PTHR13557">
    <property type="entry name" value="COILED-COIL DOMAIN-CONTAINING PROTEIN 86"/>
    <property type="match status" value="1"/>
</dbReference>
<evidence type="ECO:0000256" key="14">
    <source>
        <dbReference type="SAM" id="MobiDB-lite"/>
    </source>
</evidence>
<dbReference type="Pfam" id="PF03879">
    <property type="entry name" value="Cgr1"/>
    <property type="match status" value="1"/>
</dbReference>
<accession>A0ABR1BHM3</accession>
<keyword evidence="11" id="KW-0175">Coiled coil</keyword>
<evidence type="ECO:0000256" key="2">
    <source>
        <dbReference type="ARBA" id="ARBA00004286"/>
    </source>
</evidence>
<evidence type="ECO:0000256" key="3">
    <source>
        <dbReference type="ARBA" id="ARBA00004604"/>
    </source>
</evidence>
<feature type="compositionally biased region" description="Basic and acidic residues" evidence="14">
    <location>
        <begin position="147"/>
        <end position="158"/>
    </location>
</feature>
<keyword evidence="6" id="KW-0158">Chromosome</keyword>
<feature type="compositionally biased region" description="Basic and acidic residues" evidence="14">
    <location>
        <begin position="96"/>
        <end position="109"/>
    </location>
</feature>
<proteinExistence type="inferred from homology"/>
<keyword evidence="16" id="KW-1185">Reference proteome</keyword>
<evidence type="ECO:0000256" key="1">
    <source>
        <dbReference type="ARBA" id="ARBA00004090"/>
    </source>
</evidence>
<keyword evidence="12" id="KW-0539">Nucleus</keyword>
<evidence type="ECO:0000256" key="5">
    <source>
        <dbReference type="ARBA" id="ARBA00016738"/>
    </source>
</evidence>
<keyword evidence="8" id="KW-0698">rRNA processing</keyword>
<evidence type="ECO:0000256" key="8">
    <source>
        <dbReference type="ARBA" id="ARBA00022552"/>
    </source>
</evidence>
<evidence type="ECO:0000256" key="6">
    <source>
        <dbReference type="ARBA" id="ARBA00022454"/>
    </source>
</evidence>
<evidence type="ECO:0000256" key="9">
    <source>
        <dbReference type="ARBA" id="ARBA00022553"/>
    </source>
</evidence>
<evidence type="ECO:0000256" key="4">
    <source>
        <dbReference type="ARBA" id="ARBA00007869"/>
    </source>
</evidence>
<feature type="compositionally biased region" description="Basic residues" evidence="14">
    <location>
        <begin position="136"/>
        <end position="146"/>
    </location>
</feature>
<protein>
    <recommendedName>
        <fullName evidence="5">Coiled-coil domain-containing protein 86</fullName>
    </recommendedName>
</protein>
<keyword evidence="10" id="KW-0164">Citrullination</keyword>
<feature type="region of interest" description="Disordered" evidence="14">
    <location>
        <begin position="96"/>
        <end position="158"/>
    </location>
</feature>
<comment type="function">
    <text evidence="13">Required for proper chromosome segregation during mitosis and error-free mitotic progression.</text>
</comment>
<dbReference type="Proteomes" id="UP001359485">
    <property type="component" value="Unassembled WGS sequence"/>
</dbReference>
<evidence type="ECO:0000256" key="12">
    <source>
        <dbReference type="ARBA" id="ARBA00023242"/>
    </source>
</evidence>
<organism evidence="15 16">
    <name type="scientific">Polyplax serrata</name>
    <name type="common">Common mouse louse</name>
    <dbReference type="NCBI Taxonomy" id="468196"/>
    <lineage>
        <taxon>Eukaryota</taxon>
        <taxon>Metazoa</taxon>
        <taxon>Ecdysozoa</taxon>
        <taxon>Arthropoda</taxon>
        <taxon>Hexapoda</taxon>
        <taxon>Insecta</taxon>
        <taxon>Pterygota</taxon>
        <taxon>Neoptera</taxon>
        <taxon>Paraneoptera</taxon>
        <taxon>Psocodea</taxon>
        <taxon>Troctomorpha</taxon>
        <taxon>Phthiraptera</taxon>
        <taxon>Anoplura</taxon>
        <taxon>Polyplacidae</taxon>
        <taxon>Polyplax</taxon>
    </lineage>
</organism>
<dbReference type="InterPro" id="IPR026570">
    <property type="entry name" value="CCDC86"/>
</dbReference>